<dbReference type="GO" id="GO:0044780">
    <property type="term" value="P:bacterial-type flagellum assembly"/>
    <property type="evidence" value="ECO:0007669"/>
    <property type="project" value="InterPro"/>
</dbReference>
<evidence type="ECO:0000259" key="12">
    <source>
        <dbReference type="Pfam" id="PF22638"/>
    </source>
</evidence>
<comment type="subcellular location">
    <subcellularLocation>
        <location evidence="1 7">Bacterial flagellum</location>
    </subcellularLocation>
    <subcellularLocation>
        <location evidence="2 7">Secreted</location>
    </subcellularLocation>
</comment>
<dbReference type="GO" id="GO:0005576">
    <property type="term" value="C:extracellular region"/>
    <property type="evidence" value="ECO:0007669"/>
    <property type="project" value="UniProtKB-SubCell"/>
</dbReference>
<evidence type="ECO:0000256" key="6">
    <source>
        <dbReference type="ARBA" id="ARBA00023143"/>
    </source>
</evidence>
<proteinExistence type="inferred from homology"/>
<feature type="domain" description="Flagellar hook-associated protein FlgK helical" evidence="12">
    <location>
        <begin position="92"/>
        <end position="328"/>
    </location>
</feature>
<feature type="domain" description="Flagellar basal-body/hook protein C-terminal" evidence="10">
    <location>
        <begin position="509"/>
        <end position="546"/>
    </location>
</feature>
<gene>
    <name evidence="7 13" type="primary">flgK</name>
    <name evidence="13" type="ORF">JJB97_08865</name>
</gene>
<keyword evidence="6 7" id="KW-0975">Bacterial flagellum</keyword>
<dbReference type="PANTHER" id="PTHR30033">
    <property type="entry name" value="FLAGELLAR HOOK-ASSOCIATED PROTEIN 1"/>
    <property type="match status" value="1"/>
</dbReference>
<feature type="domain" description="Flagellar basal body rod protein N-terminal" evidence="9">
    <location>
        <begin position="5"/>
        <end position="34"/>
    </location>
</feature>
<dbReference type="Pfam" id="PF22638">
    <property type="entry name" value="FlgK_D1"/>
    <property type="match status" value="1"/>
</dbReference>
<dbReference type="Pfam" id="PF21158">
    <property type="entry name" value="flgK_1st_1"/>
    <property type="match status" value="1"/>
</dbReference>
<dbReference type="InterPro" id="IPR002371">
    <property type="entry name" value="FlgK"/>
</dbReference>
<reference evidence="13" key="1">
    <citation type="submission" date="2021-01" db="EMBL/GenBank/DDBJ databases">
        <title>Intestinitalea alba gen. nov., sp. nov., a novel genus of the family Enterobacteriaceae, isolated from the gut of the plastic-eating mealworm Tenebrio molitor L.</title>
        <authorList>
            <person name="Yang Y."/>
        </authorList>
    </citation>
    <scope>NUCLEOTIDE SEQUENCE</scope>
    <source>
        <strain evidence="13">BIT-L3</strain>
    </source>
</reference>
<dbReference type="Pfam" id="PF00460">
    <property type="entry name" value="Flg_bb_rod"/>
    <property type="match status" value="1"/>
</dbReference>
<dbReference type="InterPro" id="IPR001444">
    <property type="entry name" value="Flag_bb_rod_N"/>
</dbReference>
<organism evidence="13 14">
    <name type="scientific">Tenebrionibacter intestinalis</name>
    <dbReference type="NCBI Taxonomy" id="2799638"/>
    <lineage>
        <taxon>Bacteria</taxon>
        <taxon>Pseudomonadati</taxon>
        <taxon>Pseudomonadota</taxon>
        <taxon>Gammaproteobacteria</taxon>
        <taxon>Enterobacterales</taxon>
        <taxon>Enterobacteriaceae</taxon>
        <taxon>Tenebrionibacter/Tenebrionicola group</taxon>
        <taxon>Tenebrionibacter</taxon>
    </lineage>
</organism>
<evidence type="ECO:0000313" key="14">
    <source>
        <dbReference type="Proteomes" id="UP000659047"/>
    </source>
</evidence>
<evidence type="ECO:0000256" key="1">
    <source>
        <dbReference type="ARBA" id="ARBA00004365"/>
    </source>
</evidence>
<evidence type="ECO:0000256" key="7">
    <source>
        <dbReference type="RuleBase" id="RU362065"/>
    </source>
</evidence>
<dbReference type="Pfam" id="PF06429">
    <property type="entry name" value="Flg_bbr_C"/>
    <property type="match status" value="1"/>
</dbReference>
<evidence type="ECO:0000256" key="2">
    <source>
        <dbReference type="ARBA" id="ARBA00004613"/>
    </source>
</evidence>
<feature type="domain" description="Flagellar hook-associated protein 1 D2-like" evidence="11">
    <location>
        <begin position="338"/>
        <end position="417"/>
    </location>
</feature>
<dbReference type="AlphaFoldDB" id="A0A8K0XWQ4"/>
<dbReference type="InterPro" id="IPR010930">
    <property type="entry name" value="Flg_bb/hook_C_dom"/>
</dbReference>
<feature type="coiled-coil region" evidence="8">
    <location>
        <begin position="162"/>
        <end position="189"/>
    </location>
</feature>
<dbReference type="InterPro" id="IPR049119">
    <property type="entry name" value="FlgK_D2-like"/>
</dbReference>
<dbReference type="GO" id="GO:0005198">
    <property type="term" value="F:structural molecule activity"/>
    <property type="evidence" value="ECO:0007669"/>
    <property type="project" value="UniProtKB-UniRule"/>
</dbReference>
<dbReference type="PANTHER" id="PTHR30033:SF1">
    <property type="entry name" value="FLAGELLAR HOOK-ASSOCIATED PROTEIN 1"/>
    <property type="match status" value="1"/>
</dbReference>
<evidence type="ECO:0000313" key="13">
    <source>
        <dbReference type="EMBL" id="MBK4715441.1"/>
    </source>
</evidence>
<dbReference type="PRINTS" id="PR01005">
    <property type="entry name" value="FLGHOOKAP1"/>
</dbReference>
<evidence type="ECO:0000259" key="9">
    <source>
        <dbReference type="Pfam" id="PF00460"/>
    </source>
</evidence>
<sequence length="548" mass="58903">MSNLMYLAQSGLSSAQAALNVVGNNLNNAYTVGYSRQSIVLGQAGGKTTNHGFFGYGAQVDGVQRAYDGFINNQLRSATTSFMSLYGRHTQLTQIDNMLGDDASNVSASLNNIFSAMEKVSSEPVSSAARQEVLSNMQSLAYQYNSYNSTLTGLEKSTNTLIDQSVKDINNATEQLANINKEIAKIQAQTGGVPSDLLDQRDVLLNQLSEQVDIRVDENTSTGVVSVSMANGLPLVNGERSYKLQTSTSPENPSQNIVSYVDASGNSLRLDEEKLTGGNLGGLFKFRNEDLVDARNQLNMIALQMANRFNEVNGEGHDLKGDTGGDLFSFNNPTAQANRNNVGDGSFDVTYTSIKDVQAQDYTLTFKGPGQSDWEVTRADGSKVTPTIGDNGELQFDGISMMPGGAAQPGDSFRINPVENVSGSLKVAITSGDQIAASKSDDPSDESNNENIKALIGIRDERLIGNATLTESYASLVSDVGSSVNALKSNLETSAKVVKAVQTQQQSVAGVDVYEEYVNLQMFQQYYQANAQVLQTAVNIFDTILSIR</sequence>
<keyword evidence="8" id="KW-0175">Coiled coil</keyword>
<name>A0A8K0XWQ4_9ENTR</name>
<evidence type="ECO:0000256" key="8">
    <source>
        <dbReference type="SAM" id="Coils"/>
    </source>
</evidence>
<keyword evidence="13" id="KW-0966">Cell projection</keyword>
<evidence type="ECO:0000256" key="4">
    <source>
        <dbReference type="ARBA" id="ARBA00016244"/>
    </source>
</evidence>
<dbReference type="SUPFAM" id="SSF64518">
    <property type="entry name" value="Phase 1 flagellin"/>
    <property type="match status" value="1"/>
</dbReference>
<dbReference type="InterPro" id="IPR053927">
    <property type="entry name" value="FlgK_helical"/>
</dbReference>
<dbReference type="EMBL" id="JAEPBH010000019">
    <property type="protein sequence ID" value="MBK4715441.1"/>
    <property type="molecule type" value="Genomic_DNA"/>
</dbReference>
<keyword evidence="13" id="KW-0969">Cilium</keyword>
<protein>
    <recommendedName>
        <fullName evidence="4 7">Flagellar hook-associated protein 1</fullName>
        <shortName evidence="7">HAP1</shortName>
    </recommendedName>
</protein>
<comment type="caution">
    <text evidence="13">The sequence shown here is derived from an EMBL/GenBank/DDBJ whole genome shotgun (WGS) entry which is preliminary data.</text>
</comment>
<accession>A0A8K0XWQ4</accession>
<keyword evidence="14" id="KW-1185">Reference proteome</keyword>
<evidence type="ECO:0000256" key="5">
    <source>
        <dbReference type="ARBA" id="ARBA00022525"/>
    </source>
</evidence>
<evidence type="ECO:0000259" key="11">
    <source>
        <dbReference type="Pfam" id="PF21158"/>
    </source>
</evidence>
<keyword evidence="13" id="KW-0282">Flagellum</keyword>
<keyword evidence="5 7" id="KW-0964">Secreted</keyword>
<dbReference type="Proteomes" id="UP000659047">
    <property type="component" value="Unassembled WGS sequence"/>
</dbReference>
<evidence type="ECO:0000259" key="10">
    <source>
        <dbReference type="Pfam" id="PF06429"/>
    </source>
</evidence>
<dbReference type="GO" id="GO:0009424">
    <property type="term" value="C:bacterial-type flagellum hook"/>
    <property type="evidence" value="ECO:0007669"/>
    <property type="project" value="UniProtKB-UniRule"/>
</dbReference>
<evidence type="ECO:0000256" key="3">
    <source>
        <dbReference type="ARBA" id="ARBA00009677"/>
    </source>
</evidence>
<comment type="similarity">
    <text evidence="3 7">Belongs to the flagella basal body rod proteins family.</text>
</comment>
<dbReference type="Gene3D" id="1.20.1330.10">
    <property type="entry name" value="f41 fragment of flagellin, N-terminal domain"/>
    <property type="match status" value="1"/>
</dbReference>
<dbReference type="RefSeq" id="WP_238713670.1">
    <property type="nucleotide sequence ID" value="NZ_JAEPBH010000019.1"/>
</dbReference>
<dbReference type="NCBIfam" id="TIGR02492">
    <property type="entry name" value="flgK_ends"/>
    <property type="match status" value="1"/>
</dbReference>